<dbReference type="InterPro" id="IPR006595">
    <property type="entry name" value="CTLH_C"/>
</dbReference>
<evidence type="ECO:0000259" key="4">
    <source>
        <dbReference type="PROSITE" id="PS50897"/>
    </source>
</evidence>
<keyword evidence="2" id="KW-0677">Repeat</keyword>
<dbReference type="Pfam" id="PF23627">
    <property type="entry name" value="LisH_WDR26"/>
    <property type="match status" value="1"/>
</dbReference>
<dbReference type="EMBL" id="CACVBM020001151">
    <property type="protein sequence ID" value="CAA7034910.1"/>
    <property type="molecule type" value="Genomic_DNA"/>
</dbReference>
<protein>
    <recommendedName>
        <fullName evidence="4">CTLH domain-containing protein</fullName>
    </recommendedName>
</protein>
<dbReference type="OrthoDB" id="972532at2759"/>
<dbReference type="InterPro" id="IPR051350">
    <property type="entry name" value="WD_repeat-ST_regulator"/>
</dbReference>
<feature type="repeat" description="WD" evidence="3">
    <location>
        <begin position="471"/>
        <end position="513"/>
    </location>
</feature>
<dbReference type="PANTHER" id="PTHR22838:SF6">
    <property type="entry name" value="WD REPEAT-CONTAINING PROTEIN 26 HOMOLOG"/>
    <property type="match status" value="1"/>
</dbReference>
<keyword evidence="1 3" id="KW-0853">WD repeat</keyword>
<dbReference type="InterPro" id="IPR001680">
    <property type="entry name" value="WD40_rpt"/>
</dbReference>
<gene>
    <name evidence="5" type="ORF">MERR_LOCUS22145</name>
</gene>
<comment type="caution">
    <text evidence="5">The sequence shown here is derived from an EMBL/GenBank/DDBJ whole genome shotgun (WGS) entry which is preliminary data.</text>
</comment>
<reference evidence="5" key="1">
    <citation type="submission" date="2020-01" db="EMBL/GenBank/DDBJ databases">
        <authorList>
            <person name="Mishra B."/>
        </authorList>
    </citation>
    <scope>NUCLEOTIDE SEQUENCE [LARGE SCALE GENOMIC DNA]</scope>
</reference>
<dbReference type="PRINTS" id="PR00320">
    <property type="entry name" value="GPROTEINBRPT"/>
</dbReference>
<dbReference type="SUPFAM" id="SSF50978">
    <property type="entry name" value="WD40 repeat-like"/>
    <property type="match status" value="1"/>
</dbReference>
<evidence type="ECO:0000256" key="1">
    <source>
        <dbReference type="ARBA" id="ARBA00022574"/>
    </source>
</evidence>
<dbReference type="InterPro" id="IPR036322">
    <property type="entry name" value="WD40_repeat_dom_sf"/>
</dbReference>
<dbReference type="InterPro" id="IPR019775">
    <property type="entry name" value="WD40_repeat_CS"/>
</dbReference>
<keyword evidence="6" id="KW-1185">Reference proteome</keyword>
<accession>A0A6D2J5S3</accession>
<dbReference type="InterPro" id="IPR020472">
    <property type="entry name" value="WD40_PAC1"/>
</dbReference>
<dbReference type="CDD" id="cd00200">
    <property type="entry name" value="WD40"/>
    <property type="match status" value="1"/>
</dbReference>
<evidence type="ECO:0000256" key="2">
    <source>
        <dbReference type="ARBA" id="ARBA00022737"/>
    </source>
</evidence>
<dbReference type="PROSITE" id="PS00678">
    <property type="entry name" value="WD_REPEATS_1"/>
    <property type="match status" value="1"/>
</dbReference>
<dbReference type="SMART" id="SM00668">
    <property type="entry name" value="CTLH"/>
    <property type="match status" value="1"/>
</dbReference>
<evidence type="ECO:0000256" key="3">
    <source>
        <dbReference type="PROSITE-ProRule" id="PRU00221"/>
    </source>
</evidence>
<feature type="repeat" description="WD" evidence="3">
    <location>
        <begin position="211"/>
        <end position="245"/>
    </location>
</feature>
<dbReference type="Gene3D" id="2.130.10.10">
    <property type="entry name" value="YVTN repeat-like/Quinoprotein amine dehydrogenase"/>
    <property type="match status" value="2"/>
</dbReference>
<evidence type="ECO:0000313" key="6">
    <source>
        <dbReference type="Proteomes" id="UP000467841"/>
    </source>
</evidence>
<dbReference type="PROSITE" id="PS50897">
    <property type="entry name" value="CTLH"/>
    <property type="match status" value="1"/>
</dbReference>
<dbReference type="InterPro" id="IPR015943">
    <property type="entry name" value="WD40/YVTN_repeat-like_dom_sf"/>
</dbReference>
<dbReference type="SMART" id="SM00320">
    <property type="entry name" value="WD40"/>
    <property type="match status" value="6"/>
</dbReference>
<feature type="repeat" description="WD" evidence="3">
    <location>
        <begin position="256"/>
        <end position="297"/>
    </location>
</feature>
<dbReference type="AlphaFoldDB" id="A0A6D2J5S3"/>
<proteinExistence type="predicted"/>
<sequence>MKDLGDSEAMETIGSKGLVKKSEFIRILIDALSSLGFADIAARLENESKTPLHSSIAKQFLELVKHGKWDKSIDALQGFELRDEKAVRFLLLEQKFFEFLKTDNVAGALRTLRDEMEPLAVNKKRIHELASEVISASVEDAESVRLVERLQSLFPPAVIVPERMLEYFLENHIDLERKYCFHHNVVDSDLSLFSKHQCGKRKIPSETVQILEGHSDEVWFLKFSHDGKYLASSSKDHSAIIWEMNAEGKFLMKHKLEGHESPVVAVLWSPDDGQVITCGENEVIKRWDVGSGDFVQSYEKDGVGSVSCGWFYDGSGIVGAMDDRRIYLWNLDGTEIQQEQEQEKRAQMVSDVAMTSDGKWVISVGREQREISFFNRETGRVEKVIQEKDMITSFSLSRDNKHLLIDLITQKIHAWSIEGEPFRYLKLEGHKRSRFIIRSCFGGYGETFVASGSEDSQVYIWRSGGEPCRVLSGHSGAVNCVSWNPTDIHMLASASDDRTIRIWGLDDKEAACDD</sequence>
<organism evidence="5 6">
    <name type="scientific">Microthlaspi erraticum</name>
    <dbReference type="NCBI Taxonomy" id="1685480"/>
    <lineage>
        <taxon>Eukaryota</taxon>
        <taxon>Viridiplantae</taxon>
        <taxon>Streptophyta</taxon>
        <taxon>Embryophyta</taxon>
        <taxon>Tracheophyta</taxon>
        <taxon>Spermatophyta</taxon>
        <taxon>Magnoliopsida</taxon>
        <taxon>eudicotyledons</taxon>
        <taxon>Gunneridae</taxon>
        <taxon>Pentapetalae</taxon>
        <taxon>rosids</taxon>
        <taxon>malvids</taxon>
        <taxon>Brassicales</taxon>
        <taxon>Brassicaceae</taxon>
        <taxon>Coluteocarpeae</taxon>
        <taxon>Microthlaspi</taxon>
    </lineage>
</organism>
<dbReference type="PROSITE" id="PS50082">
    <property type="entry name" value="WD_REPEATS_2"/>
    <property type="match status" value="3"/>
</dbReference>
<evidence type="ECO:0000313" key="5">
    <source>
        <dbReference type="EMBL" id="CAA7034910.1"/>
    </source>
</evidence>
<dbReference type="PANTHER" id="PTHR22838">
    <property type="entry name" value="WD REPEAT PROTEIN 26-RELATED"/>
    <property type="match status" value="1"/>
</dbReference>
<dbReference type="Proteomes" id="UP000467841">
    <property type="component" value="Unassembled WGS sequence"/>
</dbReference>
<dbReference type="Pfam" id="PF00400">
    <property type="entry name" value="WD40"/>
    <property type="match status" value="4"/>
</dbReference>
<dbReference type="PROSITE" id="PS50294">
    <property type="entry name" value="WD_REPEATS_REGION"/>
    <property type="match status" value="3"/>
</dbReference>
<name>A0A6D2J5S3_9BRAS</name>
<feature type="domain" description="CTLH" evidence="4">
    <location>
        <begin position="53"/>
        <end position="107"/>
    </location>
</feature>